<dbReference type="SMART" id="SM01012">
    <property type="entry name" value="ANTAR"/>
    <property type="match status" value="1"/>
</dbReference>
<reference evidence="3 4" key="1">
    <citation type="submission" date="2019-10" db="EMBL/GenBank/DDBJ databases">
        <title>A novel species.</title>
        <authorList>
            <person name="Gao J."/>
        </authorList>
    </citation>
    <scope>NUCLEOTIDE SEQUENCE [LARGE SCALE GENOMIC DNA]</scope>
    <source>
        <strain evidence="3 4">QMT-28</strain>
    </source>
</reference>
<evidence type="ECO:0000313" key="3">
    <source>
        <dbReference type="EMBL" id="QFZ78588.1"/>
    </source>
</evidence>
<keyword evidence="4" id="KW-1185">Reference proteome</keyword>
<dbReference type="SUPFAM" id="SSF52172">
    <property type="entry name" value="CheY-like"/>
    <property type="match status" value="1"/>
</dbReference>
<dbReference type="KEGG" id="sfy:GFH48_07140"/>
<dbReference type="InterPro" id="IPR005561">
    <property type="entry name" value="ANTAR"/>
</dbReference>
<feature type="region of interest" description="Disordered" evidence="1">
    <location>
        <begin position="84"/>
        <end position="117"/>
    </location>
</feature>
<dbReference type="EMBL" id="CP045643">
    <property type="protein sequence ID" value="QFZ78588.1"/>
    <property type="molecule type" value="Genomic_DNA"/>
</dbReference>
<evidence type="ECO:0000259" key="2">
    <source>
        <dbReference type="PROSITE" id="PS50921"/>
    </source>
</evidence>
<organism evidence="3 4">
    <name type="scientific">Streptomyces fagopyri</name>
    <dbReference type="NCBI Taxonomy" id="2662397"/>
    <lineage>
        <taxon>Bacteria</taxon>
        <taxon>Bacillati</taxon>
        <taxon>Actinomycetota</taxon>
        <taxon>Actinomycetes</taxon>
        <taxon>Kitasatosporales</taxon>
        <taxon>Streptomycetaceae</taxon>
        <taxon>Streptomyces</taxon>
    </lineage>
</organism>
<evidence type="ECO:0000256" key="1">
    <source>
        <dbReference type="SAM" id="MobiDB-lite"/>
    </source>
</evidence>
<dbReference type="InterPro" id="IPR036388">
    <property type="entry name" value="WH-like_DNA-bd_sf"/>
</dbReference>
<evidence type="ECO:0000313" key="4">
    <source>
        <dbReference type="Proteomes" id="UP000326179"/>
    </source>
</evidence>
<sequence>MPRERRTQPCPPEGERAATVARLRAENARLHQALDSHAVVDQAIGVLIALHRLSAGSGWEILREVSRHSDITVREVADLVIGWPQGHPMPAPVRDELDDALRRRRRDSGATPEHGCP</sequence>
<accession>A0A5Q0LNC8</accession>
<dbReference type="Pfam" id="PF03861">
    <property type="entry name" value="ANTAR"/>
    <property type="match status" value="1"/>
</dbReference>
<dbReference type="AlphaFoldDB" id="A0A5Q0LNC8"/>
<name>A0A5Q0LNC8_9ACTN</name>
<feature type="domain" description="ANTAR" evidence="2">
    <location>
        <begin position="20"/>
        <end position="81"/>
    </location>
</feature>
<dbReference type="GO" id="GO:0003723">
    <property type="term" value="F:RNA binding"/>
    <property type="evidence" value="ECO:0007669"/>
    <property type="project" value="InterPro"/>
</dbReference>
<protein>
    <submittedName>
        <fullName evidence="3">ANTAR domain-containing protein</fullName>
    </submittedName>
</protein>
<dbReference type="Proteomes" id="UP000326179">
    <property type="component" value="Chromosome"/>
</dbReference>
<dbReference type="Gene3D" id="1.10.10.10">
    <property type="entry name" value="Winged helix-like DNA-binding domain superfamily/Winged helix DNA-binding domain"/>
    <property type="match status" value="1"/>
</dbReference>
<dbReference type="PROSITE" id="PS50921">
    <property type="entry name" value="ANTAR"/>
    <property type="match status" value="1"/>
</dbReference>
<gene>
    <name evidence="3" type="ORF">GFH48_07140</name>
</gene>
<dbReference type="InterPro" id="IPR011006">
    <property type="entry name" value="CheY-like_superfamily"/>
</dbReference>
<proteinExistence type="predicted"/>